<dbReference type="Pfam" id="PF00370">
    <property type="entry name" value="FGGY_N"/>
    <property type="match status" value="1"/>
</dbReference>
<evidence type="ECO:0000256" key="13">
    <source>
        <dbReference type="SAM" id="Phobius"/>
    </source>
</evidence>
<evidence type="ECO:0000313" key="16">
    <source>
        <dbReference type="EMBL" id="CAI9738039.1"/>
    </source>
</evidence>
<feature type="domain" description="Carbohydrate kinase FGGY C-terminal" evidence="15">
    <location>
        <begin position="274"/>
        <end position="464"/>
    </location>
</feature>
<dbReference type="NCBIfam" id="TIGR01311">
    <property type="entry name" value="glycerol_kin"/>
    <property type="match status" value="1"/>
</dbReference>
<feature type="domain" description="Carbohydrate kinase FGGY N-terminal" evidence="14">
    <location>
        <begin position="10"/>
        <end position="264"/>
    </location>
</feature>
<dbReference type="GO" id="GO:0005524">
    <property type="term" value="F:ATP binding"/>
    <property type="evidence" value="ECO:0007669"/>
    <property type="project" value="UniProtKB-KW"/>
</dbReference>
<dbReference type="GO" id="GO:0046167">
    <property type="term" value="P:glycerol-3-phosphate biosynthetic process"/>
    <property type="evidence" value="ECO:0007669"/>
    <property type="project" value="TreeGrafter"/>
</dbReference>
<dbReference type="InterPro" id="IPR005999">
    <property type="entry name" value="Glycerol_kin"/>
</dbReference>
<evidence type="ECO:0000256" key="9">
    <source>
        <dbReference type="ARBA" id="ARBA00043149"/>
    </source>
</evidence>
<evidence type="ECO:0000256" key="12">
    <source>
        <dbReference type="RuleBase" id="RU003733"/>
    </source>
</evidence>
<dbReference type="EC" id="2.7.1.30" evidence="3"/>
<comment type="pathway">
    <text evidence="1">Polyol metabolism; glycerol degradation via glycerol kinase pathway; sn-glycerol 3-phosphate from glycerol: step 1/1.</text>
</comment>
<dbReference type="InterPro" id="IPR000577">
    <property type="entry name" value="Carb_kinase_FGGY"/>
</dbReference>
<dbReference type="Proteomes" id="UP001162480">
    <property type="component" value="Chromosome 20"/>
</dbReference>
<evidence type="ECO:0000256" key="5">
    <source>
        <dbReference type="ARBA" id="ARBA00022741"/>
    </source>
</evidence>
<dbReference type="SUPFAM" id="SSF53067">
    <property type="entry name" value="Actin-like ATPase domain"/>
    <property type="match status" value="2"/>
</dbReference>
<dbReference type="PIRSF" id="PIRSF000538">
    <property type="entry name" value="GlpK"/>
    <property type="match status" value="1"/>
</dbReference>
<keyword evidence="8" id="KW-0067">ATP-binding</keyword>
<keyword evidence="13" id="KW-1133">Transmembrane helix</keyword>
<dbReference type="PROSITE" id="PS00933">
    <property type="entry name" value="FGGY_KINASES_1"/>
    <property type="match status" value="1"/>
</dbReference>
<dbReference type="PANTHER" id="PTHR10196:SF69">
    <property type="entry name" value="GLYCEROL KINASE"/>
    <property type="match status" value="1"/>
</dbReference>
<sequence length="552" mass="61233">MALTSYGPLIGAIDQGTSSTRVLIFASKTGELITYHQVNVKLIYPKEGWVEQNPNEILQSVITCLSKAVENLKALNINVADLKAIGITNQRETTILWDKLTGKPLFNAIVWLDMRTSATVNKLLANIPDNDKDVLRPQCGLPVTTYFSALKIRWLLDNVPEVKAALKEKRCLFGTVDSWLLWNLTGGVKGGKHLTDVTNASRTMLMNIHALRWDEKLCSFFDIPMSILPEIHSSSEIFGYINDGPLKDIPISGILGDQQAALVGQMCFKQGDAKNTYGTGCFLLYNTGSQPVESKHGLLTTVAYQMGKKKPVTYALEGAIAIAGACVQWLRDNLGIIKESAEIEHLANQVDGTHGCYFVPAFSGLFCPHWKPDARGIICGLTQFTNKFHISRAVLEAICFQTRELLDAMNHDSGIPLKSLQVDGGMSVNSLLMQLQADLLGISVVRPSMPETTALGAAMAAGCAEEINLWNMDPTKYPKTITDTFLPTISATERDKRFQWWKLAVERSLNWKLDSPDLTEYHKRTLWTTLPGGLYIWITFGMLLMAELLHKR</sequence>
<dbReference type="EMBL" id="OX597833">
    <property type="protein sequence ID" value="CAI9738039.1"/>
    <property type="molecule type" value="Genomic_DNA"/>
</dbReference>
<accession>A0AA36BPP1</accession>
<evidence type="ECO:0000256" key="3">
    <source>
        <dbReference type="ARBA" id="ARBA00012099"/>
    </source>
</evidence>
<proteinExistence type="inferred from homology"/>
<evidence type="ECO:0000256" key="4">
    <source>
        <dbReference type="ARBA" id="ARBA00022679"/>
    </source>
</evidence>
<dbReference type="PROSITE" id="PS00445">
    <property type="entry name" value="FGGY_KINASES_2"/>
    <property type="match status" value="1"/>
</dbReference>
<evidence type="ECO:0000256" key="7">
    <source>
        <dbReference type="ARBA" id="ARBA00022798"/>
    </source>
</evidence>
<gene>
    <name evidence="16" type="ORF">OCTVUL_1B015999</name>
</gene>
<reference evidence="16" key="1">
    <citation type="submission" date="2023-08" db="EMBL/GenBank/DDBJ databases">
        <authorList>
            <person name="Alioto T."/>
            <person name="Alioto T."/>
            <person name="Gomez Garrido J."/>
        </authorList>
    </citation>
    <scope>NUCLEOTIDE SEQUENCE</scope>
</reference>
<comment type="similarity">
    <text evidence="2 12">Belongs to the FGGY kinase family.</text>
</comment>
<comment type="catalytic activity">
    <reaction evidence="10">
        <text>glycerol + ATP = sn-glycerol 3-phosphate + ADP + H(+)</text>
        <dbReference type="Rhea" id="RHEA:21644"/>
        <dbReference type="ChEBI" id="CHEBI:15378"/>
        <dbReference type="ChEBI" id="CHEBI:17754"/>
        <dbReference type="ChEBI" id="CHEBI:30616"/>
        <dbReference type="ChEBI" id="CHEBI:57597"/>
        <dbReference type="ChEBI" id="CHEBI:456216"/>
        <dbReference type="EC" id="2.7.1.30"/>
    </reaction>
</comment>
<dbReference type="AlphaFoldDB" id="A0AA36BPP1"/>
<keyword evidence="5" id="KW-0547">Nucleotide-binding</keyword>
<dbReference type="InterPro" id="IPR018483">
    <property type="entry name" value="Carb_kinase_FGGY_CS"/>
</dbReference>
<evidence type="ECO:0000313" key="17">
    <source>
        <dbReference type="Proteomes" id="UP001162480"/>
    </source>
</evidence>
<dbReference type="InterPro" id="IPR018484">
    <property type="entry name" value="FGGY_N"/>
</dbReference>
<dbReference type="GO" id="GO:0006071">
    <property type="term" value="P:glycerol metabolic process"/>
    <property type="evidence" value="ECO:0007669"/>
    <property type="project" value="UniProtKB-KW"/>
</dbReference>
<dbReference type="InterPro" id="IPR042018">
    <property type="entry name" value="GK1-3_metazoan-type"/>
</dbReference>
<evidence type="ECO:0000259" key="15">
    <source>
        <dbReference type="Pfam" id="PF02782"/>
    </source>
</evidence>
<dbReference type="CDD" id="cd07792">
    <property type="entry name" value="ASKHA_NBD_FGGY_GK1-3-like"/>
    <property type="match status" value="1"/>
</dbReference>
<evidence type="ECO:0000256" key="11">
    <source>
        <dbReference type="ARBA" id="ARBA00071571"/>
    </source>
</evidence>
<dbReference type="NCBIfam" id="NF000756">
    <property type="entry name" value="PRK00047.1"/>
    <property type="match status" value="1"/>
</dbReference>
<dbReference type="FunFam" id="3.30.420.40:FF:000177">
    <property type="entry name" value="Glycerol kinase"/>
    <property type="match status" value="1"/>
</dbReference>
<dbReference type="InterPro" id="IPR043129">
    <property type="entry name" value="ATPase_NBD"/>
</dbReference>
<evidence type="ECO:0000256" key="1">
    <source>
        <dbReference type="ARBA" id="ARBA00005190"/>
    </source>
</evidence>
<evidence type="ECO:0000256" key="2">
    <source>
        <dbReference type="ARBA" id="ARBA00009156"/>
    </source>
</evidence>
<keyword evidence="7" id="KW-0319">Glycerol metabolism</keyword>
<keyword evidence="13" id="KW-0812">Transmembrane</keyword>
<keyword evidence="13" id="KW-0472">Membrane</keyword>
<dbReference type="Pfam" id="PF02782">
    <property type="entry name" value="FGGY_C"/>
    <property type="match status" value="1"/>
</dbReference>
<keyword evidence="4 12" id="KW-0808">Transferase</keyword>
<evidence type="ECO:0000256" key="10">
    <source>
        <dbReference type="ARBA" id="ARBA00052101"/>
    </source>
</evidence>
<keyword evidence="6 12" id="KW-0418">Kinase</keyword>
<dbReference type="InterPro" id="IPR018485">
    <property type="entry name" value="FGGY_C"/>
</dbReference>
<dbReference type="GO" id="GO:0006641">
    <property type="term" value="P:triglyceride metabolic process"/>
    <property type="evidence" value="ECO:0007669"/>
    <property type="project" value="TreeGrafter"/>
</dbReference>
<evidence type="ECO:0000256" key="8">
    <source>
        <dbReference type="ARBA" id="ARBA00022840"/>
    </source>
</evidence>
<dbReference type="FunFam" id="3.30.420.40:FF:000108">
    <property type="entry name" value="Glycerol kinase, glycosomal"/>
    <property type="match status" value="1"/>
</dbReference>
<dbReference type="PANTHER" id="PTHR10196">
    <property type="entry name" value="SUGAR KINASE"/>
    <property type="match status" value="1"/>
</dbReference>
<feature type="transmembrane region" description="Helical" evidence="13">
    <location>
        <begin position="526"/>
        <end position="546"/>
    </location>
</feature>
<dbReference type="Gene3D" id="3.30.420.40">
    <property type="match status" value="2"/>
</dbReference>
<dbReference type="GO" id="GO:0004370">
    <property type="term" value="F:glycerol kinase activity"/>
    <property type="evidence" value="ECO:0007669"/>
    <property type="project" value="UniProtKB-EC"/>
</dbReference>
<evidence type="ECO:0000259" key="14">
    <source>
        <dbReference type="Pfam" id="PF00370"/>
    </source>
</evidence>
<evidence type="ECO:0000256" key="6">
    <source>
        <dbReference type="ARBA" id="ARBA00022777"/>
    </source>
</evidence>
<keyword evidence="17" id="KW-1185">Reference proteome</keyword>
<dbReference type="GO" id="GO:0005739">
    <property type="term" value="C:mitochondrion"/>
    <property type="evidence" value="ECO:0007669"/>
    <property type="project" value="TreeGrafter"/>
</dbReference>
<organism evidence="16 17">
    <name type="scientific">Octopus vulgaris</name>
    <name type="common">Common octopus</name>
    <dbReference type="NCBI Taxonomy" id="6645"/>
    <lineage>
        <taxon>Eukaryota</taxon>
        <taxon>Metazoa</taxon>
        <taxon>Spiralia</taxon>
        <taxon>Lophotrochozoa</taxon>
        <taxon>Mollusca</taxon>
        <taxon>Cephalopoda</taxon>
        <taxon>Coleoidea</taxon>
        <taxon>Octopodiformes</taxon>
        <taxon>Octopoda</taxon>
        <taxon>Incirrata</taxon>
        <taxon>Octopodidae</taxon>
        <taxon>Octopus</taxon>
    </lineage>
</organism>
<protein>
    <recommendedName>
        <fullName evidence="11">Probable glycerol kinase</fullName>
        <ecNumber evidence="3">2.7.1.30</ecNumber>
    </recommendedName>
    <alternativeName>
        <fullName evidence="9">ATP:glycerol 3-phosphotransferase</fullName>
    </alternativeName>
</protein>
<name>A0AA36BPP1_OCTVU</name>